<dbReference type="EMBL" id="BMNM01000014">
    <property type="protein sequence ID" value="GGI86159.1"/>
    <property type="molecule type" value="Genomic_DNA"/>
</dbReference>
<sequence length="75" mass="8880">MPIDYLGFYTNFKRRFVRGRINVIPKYEIARFAMEYANGDTEVARRLITSLVKRLGRAGIVEFTDSHWIVYDKPH</sequence>
<gene>
    <name evidence="2" type="ORF">GCM10007112_23970</name>
    <name evidence="1" type="ORF">Vsou_13400</name>
</gene>
<reference evidence="1" key="4">
    <citation type="journal article" date="2023" name="Microbiol. Resour. Announc.">
        <title>Complete Genome Sequence of Vulcanisaeta souniana Strain IC-059, a Hyperthermophilic Archaeon Isolated from Hot Spring Water in Japan.</title>
        <authorList>
            <person name="Kato S."/>
            <person name="Itoh T."/>
            <person name="Wu L."/>
            <person name="Ma J."/>
            <person name="Ohkuma M."/>
        </authorList>
    </citation>
    <scope>NUCLEOTIDE SEQUENCE</scope>
    <source>
        <strain evidence="1">JCM 11219</strain>
    </source>
</reference>
<dbReference type="EMBL" id="AP026830">
    <property type="protein sequence ID" value="BDR92247.1"/>
    <property type="molecule type" value="Genomic_DNA"/>
</dbReference>
<reference evidence="2" key="1">
    <citation type="journal article" date="2014" name="Int. J. Syst. Evol. Microbiol.">
        <title>Complete genome sequence of Corynebacterium casei LMG S-19264T (=DSM 44701T), isolated from a smear-ripened cheese.</title>
        <authorList>
            <consortium name="US DOE Joint Genome Institute (JGI-PGF)"/>
            <person name="Walter F."/>
            <person name="Albersmeier A."/>
            <person name="Kalinowski J."/>
            <person name="Ruckert C."/>
        </authorList>
    </citation>
    <scope>NUCLEOTIDE SEQUENCE</scope>
    <source>
        <strain evidence="2">JCM 11219</strain>
    </source>
</reference>
<keyword evidence="4" id="KW-1185">Reference proteome</keyword>
<dbReference type="GeneID" id="76206891"/>
<name>A0A830EMT3_9CREN</name>
<dbReference type="Proteomes" id="UP001060771">
    <property type="component" value="Chromosome"/>
</dbReference>
<evidence type="ECO:0000313" key="1">
    <source>
        <dbReference type="EMBL" id="BDR92247.1"/>
    </source>
</evidence>
<dbReference type="RefSeq" id="WP_188604136.1">
    <property type="nucleotide sequence ID" value="NZ_AP026830.1"/>
</dbReference>
<accession>A0A830EMT3</accession>
<organism evidence="2 3">
    <name type="scientific">Vulcanisaeta souniana JCM 11219</name>
    <dbReference type="NCBI Taxonomy" id="1293586"/>
    <lineage>
        <taxon>Archaea</taxon>
        <taxon>Thermoproteota</taxon>
        <taxon>Thermoprotei</taxon>
        <taxon>Thermoproteales</taxon>
        <taxon>Thermoproteaceae</taxon>
        <taxon>Vulcanisaeta</taxon>
    </lineage>
</organism>
<proteinExistence type="predicted"/>
<evidence type="ECO:0000313" key="4">
    <source>
        <dbReference type="Proteomes" id="UP001060771"/>
    </source>
</evidence>
<reference evidence="2" key="2">
    <citation type="submission" date="2020-09" db="EMBL/GenBank/DDBJ databases">
        <authorList>
            <person name="Sun Q."/>
            <person name="Ohkuma M."/>
        </authorList>
    </citation>
    <scope>NUCLEOTIDE SEQUENCE</scope>
    <source>
        <strain evidence="2">JCM 11219</strain>
    </source>
</reference>
<evidence type="ECO:0000313" key="2">
    <source>
        <dbReference type="EMBL" id="GGI86159.1"/>
    </source>
</evidence>
<dbReference type="Proteomes" id="UP000657075">
    <property type="component" value="Unassembled WGS sequence"/>
</dbReference>
<evidence type="ECO:0000313" key="3">
    <source>
        <dbReference type="Proteomes" id="UP000657075"/>
    </source>
</evidence>
<dbReference type="AlphaFoldDB" id="A0A830EMT3"/>
<protein>
    <submittedName>
        <fullName evidence="2">Uncharacterized protein</fullName>
    </submittedName>
</protein>
<reference evidence="4" key="3">
    <citation type="submission" date="2022-09" db="EMBL/GenBank/DDBJ databases">
        <title>Complete genome sequence of Vulcanisaeta souniana.</title>
        <authorList>
            <person name="Kato S."/>
            <person name="Itoh T."/>
            <person name="Ohkuma M."/>
        </authorList>
    </citation>
    <scope>NUCLEOTIDE SEQUENCE [LARGE SCALE GENOMIC DNA]</scope>
    <source>
        <strain evidence="4">JCM 11219</strain>
    </source>
</reference>